<evidence type="ECO:0000313" key="2">
    <source>
        <dbReference type="EMBL" id="UBF22733.1"/>
    </source>
</evidence>
<dbReference type="EMBL" id="MZ334522">
    <property type="protein sequence ID" value="UBF22733.1"/>
    <property type="molecule type" value="Genomic_DNA"/>
</dbReference>
<keyword evidence="3" id="KW-1185">Reference proteome</keyword>
<reference evidence="2" key="1">
    <citation type="submission" date="2021-05" db="EMBL/GenBank/DDBJ databases">
        <title>Diversity, taxonomy and evolution of archaeal viruses of the class Caudoviricetes.</title>
        <authorList>
            <person name="Liu Y."/>
            <person name="Demina T.A."/>
            <person name="Roux S."/>
            <person name="Aiewsakun P."/>
            <person name="Kazlauskas D."/>
            <person name="Simmonds P."/>
            <person name="Prangishvili D."/>
            <person name="Oksanen H.M."/>
            <person name="Krupovic M."/>
        </authorList>
    </citation>
    <scope>NUCLEOTIDE SEQUENCE</scope>
    <source>
        <strain evidence="2">HRTV-27/27</strain>
    </source>
</reference>
<dbReference type="Proteomes" id="UP000827260">
    <property type="component" value="Segment"/>
</dbReference>
<proteinExistence type="predicted"/>
<organism evidence="2 3">
    <name type="scientific">Halorubrum tailed virus 27</name>
    <dbReference type="NCBI Taxonomy" id="2878008"/>
    <lineage>
        <taxon>Viruses</taxon>
        <taxon>Duplodnaviria</taxon>
        <taxon>Heunggongvirae</taxon>
        <taxon>Uroviricota</taxon>
        <taxon>Caudoviricetes</taxon>
        <taxon>Thumleimavirales</taxon>
        <taxon>Hafunaviridae</taxon>
        <taxon>Minorvirus</taxon>
        <taxon>Minorvirus thailandense</taxon>
        <taxon>Minorvirus HRTV27</taxon>
    </lineage>
</organism>
<evidence type="ECO:0000313" key="3">
    <source>
        <dbReference type="Proteomes" id="UP000827260"/>
    </source>
</evidence>
<name>A0AAE9BY48_9CAUD</name>
<feature type="region of interest" description="Disordered" evidence="1">
    <location>
        <begin position="35"/>
        <end position="55"/>
    </location>
</feature>
<gene>
    <name evidence="2" type="ORF">HRTV-27_gp40</name>
</gene>
<protein>
    <submittedName>
        <fullName evidence="2">Uncharacterized protein</fullName>
    </submittedName>
</protein>
<sequence>MKTDCLTCGNRRMKENGECGPCAKARLDRVFESIHEKRERDRPALSGQTGLGDFA</sequence>
<evidence type="ECO:0000256" key="1">
    <source>
        <dbReference type="SAM" id="MobiDB-lite"/>
    </source>
</evidence>
<accession>A0AAE9BY48</accession>